<reference evidence="3 4" key="1">
    <citation type="submission" date="2017-07" db="EMBL/GenBank/DDBJ databases">
        <title>Draft whole genome sequences of clinical Proprionibacteriaceae strains.</title>
        <authorList>
            <person name="Bernier A.-M."/>
            <person name="Bernard K."/>
            <person name="Domingo M.-C."/>
        </authorList>
    </citation>
    <scope>NUCLEOTIDE SEQUENCE [LARGE SCALE GENOMIC DNA]</scope>
    <source>
        <strain evidence="3 4">NML 160184</strain>
    </source>
</reference>
<dbReference type="EMBL" id="NMVI01000005">
    <property type="protein sequence ID" value="OYN90542.1"/>
    <property type="molecule type" value="Genomic_DNA"/>
</dbReference>
<comment type="caution">
    <text evidence="3">The sequence shown here is derived from an EMBL/GenBank/DDBJ whole genome shotgun (WGS) entry which is preliminary data.</text>
</comment>
<dbReference type="InterPro" id="IPR013538">
    <property type="entry name" value="ASHA1/2-like_C"/>
</dbReference>
<evidence type="ECO:0000313" key="3">
    <source>
        <dbReference type="EMBL" id="OYN90542.1"/>
    </source>
</evidence>
<organism evidence="3 4">
    <name type="scientific">Parenemella sanctibonifatiensis</name>
    <dbReference type="NCBI Taxonomy" id="2016505"/>
    <lineage>
        <taxon>Bacteria</taxon>
        <taxon>Bacillati</taxon>
        <taxon>Actinomycetota</taxon>
        <taxon>Actinomycetes</taxon>
        <taxon>Propionibacteriales</taxon>
        <taxon>Propionibacteriaceae</taxon>
        <taxon>Parenemella</taxon>
    </lineage>
</organism>
<dbReference type="Pfam" id="PF08327">
    <property type="entry name" value="AHSA1"/>
    <property type="match status" value="1"/>
</dbReference>
<protein>
    <recommendedName>
        <fullName evidence="2">Activator of Hsp90 ATPase homologue 1/2-like C-terminal domain-containing protein</fullName>
    </recommendedName>
</protein>
<dbReference type="SUPFAM" id="SSF55961">
    <property type="entry name" value="Bet v1-like"/>
    <property type="match status" value="1"/>
</dbReference>
<sequence>MTAPEHDEPRAYGTLETVEGRPTLRFERSLDHPIERVWQAVSTPSELEQFFPGAADWTPVAGEVIDAGGMSVEVTRVEAPTLLAWDFAGQPQSFELSADGDGCRLVFTHVVDDLPAAQTATGWEIYLSRLEPHLAGGHLSQEEAHRPWTEIHERYAERFGVDPEPGRRWAAEHLPLGEA</sequence>
<dbReference type="Gene3D" id="3.30.530.20">
    <property type="match status" value="1"/>
</dbReference>
<dbReference type="AlphaFoldDB" id="A0A255EM59"/>
<feature type="domain" description="Activator of Hsp90 ATPase homologue 1/2-like C-terminal" evidence="2">
    <location>
        <begin position="31"/>
        <end position="134"/>
    </location>
</feature>
<evidence type="ECO:0000313" key="4">
    <source>
        <dbReference type="Proteomes" id="UP000216533"/>
    </source>
</evidence>
<gene>
    <name evidence="3" type="ORF">CGZ92_01285</name>
</gene>
<accession>A0A255EM59</accession>
<dbReference type="Proteomes" id="UP000216533">
    <property type="component" value="Unassembled WGS sequence"/>
</dbReference>
<dbReference type="InterPro" id="IPR023393">
    <property type="entry name" value="START-like_dom_sf"/>
</dbReference>
<name>A0A255EM59_9ACTN</name>
<evidence type="ECO:0000256" key="1">
    <source>
        <dbReference type="ARBA" id="ARBA00006817"/>
    </source>
</evidence>
<evidence type="ECO:0000259" key="2">
    <source>
        <dbReference type="Pfam" id="PF08327"/>
    </source>
</evidence>
<proteinExistence type="inferred from homology"/>
<comment type="similarity">
    <text evidence="1">Belongs to the AHA1 family.</text>
</comment>